<dbReference type="Gene3D" id="1.10.533.10">
    <property type="entry name" value="Death Domain, Fas"/>
    <property type="match status" value="1"/>
</dbReference>
<evidence type="ECO:0000256" key="2">
    <source>
        <dbReference type="ARBA" id="ARBA00023043"/>
    </source>
</evidence>
<dbReference type="InterPro" id="IPR000488">
    <property type="entry name" value="Death_dom"/>
</dbReference>
<feature type="domain" description="Death" evidence="6">
    <location>
        <begin position="25"/>
        <end position="90"/>
    </location>
</feature>
<keyword evidence="1" id="KW-0677">Repeat</keyword>
<feature type="repeat" description="ANK" evidence="3">
    <location>
        <begin position="617"/>
        <end position="649"/>
    </location>
</feature>
<reference evidence="7" key="1">
    <citation type="submission" date="2023-03" db="EMBL/GenBank/DDBJ databases">
        <authorList>
            <person name="Steffen K."/>
            <person name="Cardenas P."/>
        </authorList>
    </citation>
    <scope>NUCLEOTIDE SEQUENCE</scope>
</reference>
<dbReference type="Proteomes" id="UP001174909">
    <property type="component" value="Unassembled WGS sequence"/>
</dbReference>
<evidence type="ECO:0000256" key="3">
    <source>
        <dbReference type="PROSITE-ProRule" id="PRU00023"/>
    </source>
</evidence>
<accession>A0AA35TN79</accession>
<feature type="compositionally biased region" description="Polar residues" evidence="5">
    <location>
        <begin position="946"/>
        <end position="978"/>
    </location>
</feature>
<proteinExistence type="predicted"/>
<evidence type="ECO:0000259" key="6">
    <source>
        <dbReference type="PROSITE" id="PS50017"/>
    </source>
</evidence>
<name>A0AA35TN79_GEOBA</name>
<dbReference type="PROSITE" id="PS50297">
    <property type="entry name" value="ANK_REP_REGION"/>
    <property type="match status" value="5"/>
</dbReference>
<keyword evidence="2 3" id="KW-0040">ANK repeat</keyword>
<evidence type="ECO:0000256" key="5">
    <source>
        <dbReference type="SAM" id="MobiDB-lite"/>
    </source>
</evidence>
<evidence type="ECO:0000256" key="1">
    <source>
        <dbReference type="ARBA" id="ARBA00022737"/>
    </source>
</evidence>
<dbReference type="PROSITE" id="PS50017">
    <property type="entry name" value="DEATH_DOMAIN"/>
    <property type="match status" value="1"/>
</dbReference>
<organism evidence="7 8">
    <name type="scientific">Geodia barretti</name>
    <name type="common">Barrett's horny sponge</name>
    <dbReference type="NCBI Taxonomy" id="519541"/>
    <lineage>
        <taxon>Eukaryota</taxon>
        <taxon>Metazoa</taxon>
        <taxon>Porifera</taxon>
        <taxon>Demospongiae</taxon>
        <taxon>Heteroscleromorpha</taxon>
        <taxon>Tetractinellida</taxon>
        <taxon>Astrophorina</taxon>
        <taxon>Geodiidae</taxon>
        <taxon>Geodia</taxon>
    </lineage>
</organism>
<comment type="caution">
    <text evidence="7">The sequence shown here is derived from an EMBL/GenBank/DDBJ whole genome shotgun (WGS) entry which is preliminary data.</text>
</comment>
<dbReference type="InterPro" id="IPR036770">
    <property type="entry name" value="Ankyrin_rpt-contain_sf"/>
</dbReference>
<dbReference type="InterPro" id="IPR002110">
    <property type="entry name" value="Ankyrin_rpt"/>
</dbReference>
<evidence type="ECO:0000256" key="4">
    <source>
        <dbReference type="SAM" id="Coils"/>
    </source>
</evidence>
<protein>
    <submittedName>
        <fullName evidence="7">Ankyrin repeat protein MM_0045</fullName>
    </submittedName>
</protein>
<dbReference type="EMBL" id="CASHTH010003884">
    <property type="protein sequence ID" value="CAI8050718.1"/>
    <property type="molecule type" value="Genomic_DNA"/>
</dbReference>
<dbReference type="PANTHER" id="PTHR24201">
    <property type="entry name" value="ANK_REP_REGION DOMAIN-CONTAINING PROTEIN"/>
    <property type="match status" value="1"/>
</dbReference>
<feature type="repeat" description="ANK" evidence="3">
    <location>
        <begin position="551"/>
        <end position="583"/>
    </location>
</feature>
<gene>
    <name evidence="7" type="ORF">GBAR_LOCUS27823</name>
</gene>
<feature type="repeat" description="ANK" evidence="3">
    <location>
        <begin position="679"/>
        <end position="711"/>
    </location>
</feature>
<evidence type="ECO:0000313" key="7">
    <source>
        <dbReference type="EMBL" id="CAI8050718.1"/>
    </source>
</evidence>
<dbReference type="Pfam" id="PF00023">
    <property type="entry name" value="Ank"/>
    <property type="match status" value="1"/>
</dbReference>
<dbReference type="SMART" id="SM00248">
    <property type="entry name" value="ANK"/>
    <property type="match status" value="10"/>
</dbReference>
<sequence length="1004" mass="108138">MTAPSKMSTLDVCNAISQLTVEETRQLVFQIGVPLRVLDSIADEYTGENRKQHFVQKWLDMNLDASWDKLVAGLRKMNMNTLAASVESEQISSYPLVLGSGSSFLLPTPSVCATAELSTPGYLETATQTRISAPVIPIAPVTATPAPVGPLAPVTATSAPVGPLTPVTATPAPVGPLAPVTATPAPVGPLAPVTDTPVPVAPVTDTRTPVTPLAPLTATPALVHPLAPVTAPVSPLAPVTDTPTPVCLLAPLTAPVSPLAPVSDTPAPVCLLAPVTAGALLTKTKVKVVKANIEYLEEEFSKLKCEARKLLSEREKKNQTFTDEFRDHLLDLPVAKKAIHIRFFTRNEDEILDAKNIRKLFAILGRYCNYSNYEIIFHVVKKYCHELKGRMTSYRDSLVVFEKSTTVDIYLCAISARPGGAITKEFISMTMKINKQPSECSLYEIRELNESIQEEAALEPYAMYIKITGEGSVRVSLHIHKAVDWMVGVVLLTAEFRQEHLLTEVTVKRWFEMNLMEYMSNELRSGSQRGDFERVMSLITAGVNVNVFDRDGDSALMWAARKGRTEVVSLLLEAGANTNLQNKIGFSPLMFAARKGGTEVVSLLLEAGANTNLQNKSGYSALMMAAVYGRTEVVSLLQEAGANTDLQNKNGESALTIAAREGRTEVVTLLVILDPQQNKGCELLMLASKGGELKTVNALITAGVDANHVNEDGDSPLMMAASNGRTEVVALLVKAGANTDLQNKDGYSALMMAASSWSETKVVPLLVKAGAALDLQNKEGDSAVIIATVRYHLPVLKELARAGADLNLQNQEGLTALMISSRSGRTDLTKILLSGRNISLDILSVTGWSALFFAVDNGDVATTKLLLKARADPFLGGHGLTAMDIASANAPATDPAPTHSLFRTRSAEGRRHRAMHWLLSKHMKKPSKQKVSPAKSSQEPLEPLQSAESSQEHPQSAESSLEHPQSAESSQEHPQSAESSHELAESQESAATRLSQVPLLCIQF</sequence>
<dbReference type="Gene3D" id="1.25.40.20">
    <property type="entry name" value="Ankyrin repeat-containing domain"/>
    <property type="match status" value="4"/>
</dbReference>
<dbReference type="InterPro" id="IPR050776">
    <property type="entry name" value="Ank_Repeat/CDKN_Inhibitor"/>
</dbReference>
<feature type="repeat" description="ANK" evidence="3">
    <location>
        <begin position="712"/>
        <end position="744"/>
    </location>
</feature>
<dbReference type="AlphaFoldDB" id="A0AA35TN79"/>
<evidence type="ECO:0000313" key="8">
    <source>
        <dbReference type="Proteomes" id="UP001174909"/>
    </source>
</evidence>
<feature type="region of interest" description="Disordered" evidence="5">
    <location>
        <begin position="889"/>
        <end position="908"/>
    </location>
</feature>
<dbReference type="PROSITE" id="PS50088">
    <property type="entry name" value="ANK_REPEAT"/>
    <property type="match status" value="7"/>
</dbReference>
<dbReference type="InterPro" id="IPR011029">
    <property type="entry name" value="DEATH-like_dom_sf"/>
</dbReference>
<keyword evidence="4" id="KW-0175">Coiled coil</keyword>
<feature type="repeat" description="ANK" evidence="3">
    <location>
        <begin position="745"/>
        <end position="778"/>
    </location>
</feature>
<dbReference type="GO" id="GO:0007165">
    <property type="term" value="P:signal transduction"/>
    <property type="evidence" value="ECO:0007669"/>
    <property type="project" value="InterPro"/>
</dbReference>
<feature type="compositionally biased region" description="Basic residues" evidence="5">
    <location>
        <begin position="919"/>
        <end position="928"/>
    </location>
</feature>
<feature type="region of interest" description="Disordered" evidence="5">
    <location>
        <begin position="919"/>
        <end position="994"/>
    </location>
</feature>
<dbReference type="SUPFAM" id="SSF48403">
    <property type="entry name" value="Ankyrin repeat"/>
    <property type="match status" value="1"/>
</dbReference>
<keyword evidence="8" id="KW-1185">Reference proteome</keyword>
<dbReference type="Pfam" id="PF12796">
    <property type="entry name" value="Ank_2"/>
    <property type="match status" value="3"/>
</dbReference>
<dbReference type="PANTHER" id="PTHR24201:SF16">
    <property type="entry name" value="ANKYRIN-1-LIKE-RELATED"/>
    <property type="match status" value="1"/>
</dbReference>
<feature type="coiled-coil region" evidence="4">
    <location>
        <begin position="286"/>
        <end position="313"/>
    </location>
</feature>
<feature type="repeat" description="ANK" evidence="3">
    <location>
        <begin position="779"/>
        <end position="811"/>
    </location>
</feature>
<feature type="repeat" description="ANK" evidence="3">
    <location>
        <begin position="584"/>
        <end position="616"/>
    </location>
</feature>